<dbReference type="OrthoDB" id="4161727at2759"/>
<evidence type="ECO:0008006" key="4">
    <source>
        <dbReference type="Google" id="ProtNLM"/>
    </source>
</evidence>
<gene>
    <name evidence="2" type="ORF">P171DRAFT_415418</name>
</gene>
<name>A0A9P4PIF1_9PLEO</name>
<organism evidence="2 3">
    <name type="scientific">Karstenula rhodostoma CBS 690.94</name>
    <dbReference type="NCBI Taxonomy" id="1392251"/>
    <lineage>
        <taxon>Eukaryota</taxon>
        <taxon>Fungi</taxon>
        <taxon>Dikarya</taxon>
        <taxon>Ascomycota</taxon>
        <taxon>Pezizomycotina</taxon>
        <taxon>Dothideomycetes</taxon>
        <taxon>Pleosporomycetidae</taxon>
        <taxon>Pleosporales</taxon>
        <taxon>Massarineae</taxon>
        <taxon>Didymosphaeriaceae</taxon>
        <taxon>Karstenula</taxon>
    </lineage>
</organism>
<dbReference type="PANTHER" id="PTHR38166:SF1">
    <property type="entry name" value="C2H2-TYPE DOMAIN-CONTAINING PROTEIN"/>
    <property type="match status" value="1"/>
</dbReference>
<evidence type="ECO:0000313" key="2">
    <source>
        <dbReference type="EMBL" id="KAF2443733.1"/>
    </source>
</evidence>
<comment type="caution">
    <text evidence="2">The sequence shown here is derived from an EMBL/GenBank/DDBJ whole genome shotgun (WGS) entry which is preliminary data.</text>
</comment>
<feature type="compositionally biased region" description="Polar residues" evidence="1">
    <location>
        <begin position="520"/>
        <end position="529"/>
    </location>
</feature>
<reference evidence="2" key="1">
    <citation type="journal article" date="2020" name="Stud. Mycol.">
        <title>101 Dothideomycetes genomes: a test case for predicting lifestyles and emergence of pathogens.</title>
        <authorList>
            <person name="Haridas S."/>
            <person name="Albert R."/>
            <person name="Binder M."/>
            <person name="Bloem J."/>
            <person name="Labutti K."/>
            <person name="Salamov A."/>
            <person name="Andreopoulos B."/>
            <person name="Baker S."/>
            <person name="Barry K."/>
            <person name="Bills G."/>
            <person name="Bluhm B."/>
            <person name="Cannon C."/>
            <person name="Castanera R."/>
            <person name="Culley D."/>
            <person name="Daum C."/>
            <person name="Ezra D."/>
            <person name="Gonzalez J."/>
            <person name="Henrissat B."/>
            <person name="Kuo A."/>
            <person name="Liang C."/>
            <person name="Lipzen A."/>
            <person name="Lutzoni F."/>
            <person name="Magnuson J."/>
            <person name="Mondo S."/>
            <person name="Nolan M."/>
            <person name="Ohm R."/>
            <person name="Pangilinan J."/>
            <person name="Park H.-J."/>
            <person name="Ramirez L."/>
            <person name="Alfaro M."/>
            <person name="Sun H."/>
            <person name="Tritt A."/>
            <person name="Yoshinaga Y."/>
            <person name="Zwiers L.-H."/>
            <person name="Turgeon B."/>
            <person name="Goodwin S."/>
            <person name="Spatafora J."/>
            <person name="Crous P."/>
            <person name="Grigoriev I."/>
        </authorList>
    </citation>
    <scope>NUCLEOTIDE SEQUENCE</scope>
    <source>
        <strain evidence="2">CBS 690.94</strain>
    </source>
</reference>
<protein>
    <recommendedName>
        <fullName evidence="4">C2H2-type domain-containing protein</fullName>
    </recommendedName>
</protein>
<accession>A0A9P4PIF1</accession>
<dbReference type="Proteomes" id="UP000799764">
    <property type="component" value="Unassembled WGS sequence"/>
</dbReference>
<feature type="region of interest" description="Disordered" evidence="1">
    <location>
        <begin position="175"/>
        <end position="198"/>
    </location>
</feature>
<sequence>MEPVAFSEVSYGSAPLLKLRTAQECPRRDSLSSSKTQDSGYISDAELSLSPLDFVSPNIPRTSSDFTYDSSALFDVKEIACSRTKRLAATPLNLVQAKKHKITQEIASTPRIEVTSNPAPIDTSVDLTCDYWTSGFRHSARESSRNDNIELWVKDNLHPNDRPQERNLSIVSLDSTGSCDMYSNPDDNSDDENSTTAVPGTLSKATLKTIELIFRKIEVNLGHAAYMQCAGGHASRTQGGTNVSRGSRSSQASSGKRKARNSDEGLPPDDPDEDDAKRRRVSVTTTTEDSETGPRFACPFFKHDPHRYRQKRTCGGPGWPTVHRMKEHLYRSHAQPIFCPRCYTMFDSDADFAVHLRGNPCQVSAPQPIEGIDRRTFESLKKRSPALRLEEDKWRDAYQLLFPEVAVADIPSPYYDSDSPTEESRRFRRELLERVRQELFATAEREPGPVEQRLLRQVAGIIRRCESDLLESFYAPPRTQPSSPLPSRRPSAIANPMDNSASYPQSRALSGFDAGMGQLPTRSAPQTEPVSPHDPGAPAPVDPWNGVGIFPTSDWIDWDISFPPGSGMQSTEREDAMLAFSAPVWTR</sequence>
<dbReference type="PANTHER" id="PTHR38166">
    <property type="entry name" value="C2H2-TYPE DOMAIN-CONTAINING PROTEIN-RELATED"/>
    <property type="match status" value="1"/>
</dbReference>
<dbReference type="AlphaFoldDB" id="A0A9P4PIF1"/>
<feature type="region of interest" description="Disordered" evidence="1">
    <location>
        <begin position="232"/>
        <end position="298"/>
    </location>
</feature>
<proteinExistence type="predicted"/>
<keyword evidence="3" id="KW-1185">Reference proteome</keyword>
<evidence type="ECO:0000256" key="1">
    <source>
        <dbReference type="SAM" id="MobiDB-lite"/>
    </source>
</evidence>
<feature type="region of interest" description="Disordered" evidence="1">
    <location>
        <begin position="473"/>
        <end position="541"/>
    </location>
</feature>
<evidence type="ECO:0000313" key="3">
    <source>
        <dbReference type="Proteomes" id="UP000799764"/>
    </source>
</evidence>
<dbReference type="EMBL" id="MU001502">
    <property type="protein sequence ID" value="KAF2443733.1"/>
    <property type="molecule type" value="Genomic_DNA"/>
</dbReference>
<feature type="compositionally biased region" description="Low complexity" evidence="1">
    <location>
        <begin position="244"/>
        <end position="254"/>
    </location>
</feature>
<feature type="compositionally biased region" description="Polar residues" evidence="1">
    <location>
        <begin position="497"/>
        <end position="508"/>
    </location>
</feature>
<feature type="compositionally biased region" description="Low complexity" evidence="1">
    <location>
        <begin position="476"/>
        <end position="491"/>
    </location>
</feature>